<dbReference type="EMBL" id="JBJURJ010000015">
    <property type="protein sequence ID" value="MFM9330901.1"/>
    <property type="molecule type" value="Genomic_DNA"/>
</dbReference>
<keyword evidence="2" id="KW-1185">Reference proteome</keyword>
<gene>
    <name evidence="1" type="ORF">ACI1P1_21655</name>
</gene>
<sequence>MDNQLEQLRTLKNNLTRFMMMYKFALEELETKIRILNDEFHSLHEYNPIEHTKSRVKSPESILRKLSRKGVGDSLSSIKENIRDIAGLRITCSFTEDIYWISSMLQSQEDITVVEVKDYIQNPKPNGYRSLHLILQVPVFMSDRQELVYVEVQIRTIAMDFWASLEHKIFYKYEGDVPKRLLDELTDAASSAMALDMKMEKLHKEIETIKLTDVTHNTTALEKLLPPLSQEVNIPQALLKLANSPNW</sequence>
<proteinExistence type="predicted"/>
<organism evidence="1 2">
    <name type="scientific">Paenibacillus mesotrionivorans</name>
    <dbReference type="NCBI Taxonomy" id="3160968"/>
    <lineage>
        <taxon>Bacteria</taxon>
        <taxon>Bacillati</taxon>
        <taxon>Bacillota</taxon>
        <taxon>Bacilli</taxon>
        <taxon>Bacillales</taxon>
        <taxon>Paenibacillaceae</taxon>
        <taxon>Paenibacillus</taxon>
    </lineage>
</organism>
<comment type="caution">
    <text evidence="1">The sequence shown here is derived from an EMBL/GenBank/DDBJ whole genome shotgun (WGS) entry which is preliminary data.</text>
</comment>
<dbReference type="Proteomes" id="UP001631969">
    <property type="component" value="Unassembled WGS sequence"/>
</dbReference>
<reference evidence="1" key="1">
    <citation type="submission" date="2024-12" db="EMBL/GenBank/DDBJ databases">
        <authorList>
            <person name="Wu N."/>
        </authorList>
    </citation>
    <scope>NUCLEOTIDE SEQUENCE</scope>
    <source>
        <strain evidence="1">P15</strain>
    </source>
</reference>
<accession>A0ACC7P4P2</accession>
<name>A0ACC7P4P2_9BACL</name>
<evidence type="ECO:0000313" key="1">
    <source>
        <dbReference type="EMBL" id="MFM9330901.1"/>
    </source>
</evidence>
<protein>
    <submittedName>
        <fullName evidence="1">GTP pyrophosphokinase family protein</fullName>
    </submittedName>
</protein>
<evidence type="ECO:0000313" key="2">
    <source>
        <dbReference type="Proteomes" id="UP001631969"/>
    </source>
</evidence>